<dbReference type="Pfam" id="PF01551">
    <property type="entry name" value="Peptidase_M23"/>
    <property type="match status" value="1"/>
</dbReference>
<feature type="domain" description="Peptidase family M23 N-terminal" evidence="2">
    <location>
        <begin position="38"/>
        <end position="105"/>
    </location>
</feature>
<accession>A0ABQ5PY59</accession>
<dbReference type="InterPro" id="IPR011055">
    <property type="entry name" value="Dup_hybrid_motif"/>
</dbReference>
<dbReference type="PANTHER" id="PTHR21666">
    <property type="entry name" value="PEPTIDASE-RELATED"/>
    <property type="match status" value="1"/>
</dbReference>
<dbReference type="SUPFAM" id="SSF51261">
    <property type="entry name" value="Duplicated hybrid motif"/>
    <property type="match status" value="1"/>
</dbReference>
<dbReference type="PANTHER" id="PTHR21666:SF285">
    <property type="entry name" value="M23 FAMILY METALLOPEPTIDASE"/>
    <property type="match status" value="1"/>
</dbReference>
<dbReference type="CDD" id="cd12797">
    <property type="entry name" value="M23_peptidase"/>
    <property type="match status" value="1"/>
</dbReference>
<dbReference type="InterPro" id="IPR040487">
    <property type="entry name" value="Peptidase_M23_N"/>
</dbReference>
<proteinExistence type="predicted"/>
<dbReference type="InterPro" id="IPR050570">
    <property type="entry name" value="Cell_wall_metabolism_enzyme"/>
</dbReference>
<comment type="caution">
    <text evidence="3">The sequence shown here is derived from an EMBL/GenBank/DDBJ whole genome shotgun (WGS) entry which is preliminary data.</text>
</comment>
<name>A0ABQ5PY59_9BACT</name>
<evidence type="ECO:0000259" key="2">
    <source>
        <dbReference type="Pfam" id="PF18421"/>
    </source>
</evidence>
<dbReference type="Gene3D" id="2.70.70.10">
    <property type="entry name" value="Glucose Permease (Domain IIA)"/>
    <property type="match status" value="1"/>
</dbReference>
<evidence type="ECO:0000313" key="4">
    <source>
        <dbReference type="Proteomes" id="UP001165044"/>
    </source>
</evidence>
<dbReference type="Gene3D" id="2.60.40.1590">
    <property type="entry name" value="Peptidoglycan hydrolase domains"/>
    <property type="match status" value="1"/>
</dbReference>
<dbReference type="EMBL" id="BSDC01000002">
    <property type="protein sequence ID" value="GLH67332.1"/>
    <property type="molecule type" value="Genomic_DNA"/>
</dbReference>
<gene>
    <name evidence="3" type="ORF">GETHED_16960</name>
</gene>
<dbReference type="InterPro" id="IPR016047">
    <property type="entry name" value="M23ase_b-sheet_dom"/>
</dbReference>
<organism evidence="3 4">
    <name type="scientific">Geothrix edaphica</name>
    <dbReference type="NCBI Taxonomy" id="2927976"/>
    <lineage>
        <taxon>Bacteria</taxon>
        <taxon>Pseudomonadati</taxon>
        <taxon>Acidobacteriota</taxon>
        <taxon>Holophagae</taxon>
        <taxon>Holophagales</taxon>
        <taxon>Holophagaceae</taxon>
        <taxon>Geothrix</taxon>
    </lineage>
</organism>
<evidence type="ECO:0000259" key="1">
    <source>
        <dbReference type="Pfam" id="PF01551"/>
    </source>
</evidence>
<reference evidence="3" key="1">
    <citation type="journal article" date="2023" name="Antonie Van Leeuwenhoek">
        <title>Mesoterricola silvestris gen. nov., sp. nov., Mesoterricola sediminis sp. nov., Geothrix oryzae sp. nov., Geothrix edaphica sp. nov., Geothrix rubra sp. nov., and Geothrix limicola sp. nov., six novel members of Acidobacteriota isolated from soils.</title>
        <authorList>
            <person name="Itoh H."/>
            <person name="Sugisawa Y."/>
            <person name="Mise K."/>
            <person name="Xu Z."/>
            <person name="Kuniyasu M."/>
            <person name="Ushijima N."/>
            <person name="Kawano K."/>
            <person name="Kobayashi E."/>
            <person name="Shiratori Y."/>
            <person name="Masuda Y."/>
            <person name="Senoo K."/>
        </authorList>
    </citation>
    <scope>NUCLEOTIDE SEQUENCE</scope>
    <source>
        <strain evidence="3">Red802</strain>
    </source>
</reference>
<evidence type="ECO:0000313" key="3">
    <source>
        <dbReference type="EMBL" id="GLH67332.1"/>
    </source>
</evidence>
<sequence length="277" mass="29190">MMMARCLSACRPATLLIAGVIGSGMIGAEPASLPFKSSPVPGGVAVIALPGQGAAPRATYRGEPVLVRRSARGWQAVVGIPLSAKPGREAIEVGGQAVSFTIKPKRYPEQRITLKDQRKVTPNAEDEARIAREQALMAPAWKAWPEGLVPSLRFHQPTPGGLTSSFGLRRIFNGEPRAPHAGLDIKAPAGQAVRAPAAGVVVLTGDFFFSGNAVFLAHGEGVVSLFAHLSKVTVKQGQLVQPGDLLGEVGMTGRATGPHLHWSLSLNNARVDPRLFL</sequence>
<dbReference type="Pfam" id="PF18421">
    <property type="entry name" value="Peptidase_M23_N"/>
    <property type="match status" value="1"/>
</dbReference>
<keyword evidence="4" id="KW-1185">Reference proteome</keyword>
<dbReference type="Proteomes" id="UP001165044">
    <property type="component" value="Unassembled WGS sequence"/>
</dbReference>
<feature type="domain" description="M23ase beta-sheet core" evidence="1">
    <location>
        <begin position="179"/>
        <end position="273"/>
    </location>
</feature>
<protein>
    <submittedName>
        <fullName evidence="3">Peptidase M23</fullName>
    </submittedName>
</protein>